<protein>
    <submittedName>
        <fullName evidence="2">Uncharacterized protein</fullName>
    </submittedName>
</protein>
<name>A0A195D6W7_9HYME</name>
<dbReference type="AlphaFoldDB" id="A0A195D6W7"/>
<gene>
    <name evidence="2" type="ORF">ALC62_00288</name>
</gene>
<evidence type="ECO:0000256" key="1">
    <source>
        <dbReference type="SAM" id="MobiDB-lite"/>
    </source>
</evidence>
<reference evidence="2 3" key="1">
    <citation type="submission" date="2016-03" db="EMBL/GenBank/DDBJ databases">
        <title>Cyphomyrmex costatus WGS genome.</title>
        <authorList>
            <person name="Nygaard S."/>
            <person name="Hu H."/>
            <person name="Boomsma J."/>
            <person name="Zhang G."/>
        </authorList>
    </citation>
    <scope>NUCLEOTIDE SEQUENCE [LARGE SCALE GENOMIC DNA]</scope>
    <source>
        <strain evidence="2">MS0001</strain>
        <tissue evidence="2">Whole body</tissue>
    </source>
</reference>
<sequence>MAWYTRSWKKSEDGVRTAARGGGGIGGKYYDSKQQETVMDRRERAHGPRAAFPLYKSPPVLSVWQSPNNHLKILHYPCQINALKSKYGDSMYHKRERERSAIGLETAALIDATYTCEGNSGDSAVFEYAGEKRKRK</sequence>
<proteinExistence type="predicted"/>
<dbReference type="Proteomes" id="UP000078542">
    <property type="component" value="Unassembled WGS sequence"/>
</dbReference>
<keyword evidence="3" id="KW-1185">Reference proteome</keyword>
<accession>A0A195D6W7</accession>
<dbReference type="EMBL" id="KQ976750">
    <property type="protein sequence ID" value="KYN08618.1"/>
    <property type="molecule type" value="Genomic_DNA"/>
</dbReference>
<evidence type="ECO:0000313" key="2">
    <source>
        <dbReference type="EMBL" id="KYN08618.1"/>
    </source>
</evidence>
<evidence type="ECO:0000313" key="3">
    <source>
        <dbReference type="Proteomes" id="UP000078542"/>
    </source>
</evidence>
<feature type="compositionally biased region" description="Basic and acidic residues" evidence="1">
    <location>
        <begin position="30"/>
        <end position="45"/>
    </location>
</feature>
<feature type="region of interest" description="Disordered" evidence="1">
    <location>
        <begin position="15"/>
        <end position="45"/>
    </location>
</feature>
<organism evidence="2 3">
    <name type="scientific">Cyphomyrmex costatus</name>
    <dbReference type="NCBI Taxonomy" id="456900"/>
    <lineage>
        <taxon>Eukaryota</taxon>
        <taxon>Metazoa</taxon>
        <taxon>Ecdysozoa</taxon>
        <taxon>Arthropoda</taxon>
        <taxon>Hexapoda</taxon>
        <taxon>Insecta</taxon>
        <taxon>Pterygota</taxon>
        <taxon>Neoptera</taxon>
        <taxon>Endopterygota</taxon>
        <taxon>Hymenoptera</taxon>
        <taxon>Apocrita</taxon>
        <taxon>Aculeata</taxon>
        <taxon>Formicoidea</taxon>
        <taxon>Formicidae</taxon>
        <taxon>Myrmicinae</taxon>
        <taxon>Cyphomyrmex</taxon>
    </lineage>
</organism>